<accession>A0ABT2TPR6</accession>
<organism evidence="1 2">
    <name type="scientific">Blautia ammoniilytica</name>
    <dbReference type="NCBI Taxonomy" id="2981782"/>
    <lineage>
        <taxon>Bacteria</taxon>
        <taxon>Bacillati</taxon>
        <taxon>Bacillota</taxon>
        <taxon>Clostridia</taxon>
        <taxon>Lachnospirales</taxon>
        <taxon>Lachnospiraceae</taxon>
        <taxon>Blautia</taxon>
    </lineage>
</organism>
<reference evidence="1 2" key="1">
    <citation type="journal article" date="2021" name="ISME Commun">
        <title>Automated analysis of genomic sequences facilitates high-throughput and comprehensive description of bacteria.</title>
        <authorList>
            <person name="Hitch T.C.A."/>
        </authorList>
    </citation>
    <scope>NUCLEOTIDE SEQUENCE [LARGE SCALE GENOMIC DNA]</scope>
    <source>
        <strain evidence="1 2">Sanger_23</strain>
    </source>
</reference>
<dbReference type="Proteomes" id="UP001652409">
    <property type="component" value="Unassembled WGS sequence"/>
</dbReference>
<evidence type="ECO:0000313" key="2">
    <source>
        <dbReference type="Proteomes" id="UP001652409"/>
    </source>
</evidence>
<dbReference type="RefSeq" id="WP_173727285.1">
    <property type="nucleotide sequence ID" value="NZ_JAOQJL010000003.1"/>
</dbReference>
<proteinExistence type="predicted"/>
<evidence type="ECO:0000313" key="1">
    <source>
        <dbReference type="EMBL" id="MCU6764214.1"/>
    </source>
</evidence>
<protein>
    <submittedName>
        <fullName evidence="1">Uncharacterized protein</fullName>
    </submittedName>
</protein>
<comment type="caution">
    <text evidence="1">The sequence shown here is derived from an EMBL/GenBank/DDBJ whole genome shotgun (WGS) entry which is preliminary data.</text>
</comment>
<name>A0ABT2TPR6_9FIRM</name>
<gene>
    <name evidence="1" type="ORF">OCV61_02165</name>
</gene>
<dbReference type="EMBL" id="JAOQJL010000003">
    <property type="protein sequence ID" value="MCU6764214.1"/>
    <property type="molecule type" value="Genomic_DNA"/>
</dbReference>
<sequence length="50" mass="5734">MLVFLFLFFLLQSLVLCCCLAAGNDLDSQLLSDREQMEFLSAWAKKHAPR</sequence>
<keyword evidence="2" id="KW-1185">Reference proteome</keyword>